<feature type="domain" description="Tox-REase-5" evidence="2">
    <location>
        <begin position="351"/>
        <end position="437"/>
    </location>
</feature>
<dbReference type="OrthoDB" id="4235956at2"/>
<sequence>MFRREGHFQRAAARLALVLVLVATMEARAAPADDVQHLLEHAGLPGHAHLSQGMPLTPDRAQALWLGLLDSTPTARSFAPRTVLARLLRDALASGQSLPYATLRTQAERFRRLVVVRPDGYACVALTGAPLAPLGRPVQREGQLHVQLLRVGAFYFDEAGVFFAVDESLRPQGLPLGEVPLARDPATAALLGAQDAVEQMARALAEFLTHPVRSLDGLRQLPSALAGLIASSPEYFARYGAMNLETQIREASRLAAHLLTLEAGLASQGARMAGAARLPVLSLSARGELVTRVVAVPSGARISTLGAGAASASLVFMAQGSPLSGNSSWTPPSGGPGQWIQKPEAMSDEARRYQSQVTGAPEGWVYRVRTGPGPRDFVDFDGFRDGVLLETKGPGYQELLRKMHGKEWFDGLNGMIGQAQRQLRASGGLPIHWHFAERSVANLMSRLLKERGHGRIKIIPPPSPH</sequence>
<keyword evidence="1" id="KW-0732">Signal</keyword>
<dbReference type="AlphaFoldDB" id="A0A250IE09"/>
<proteinExistence type="predicted"/>
<feature type="chain" id="PRO_5013100665" description="Tox-REase-5 domain-containing protein" evidence="1">
    <location>
        <begin position="30"/>
        <end position="465"/>
    </location>
</feature>
<evidence type="ECO:0000259" key="2">
    <source>
        <dbReference type="Pfam" id="PF15648"/>
    </source>
</evidence>
<feature type="signal peptide" evidence="1">
    <location>
        <begin position="1"/>
        <end position="29"/>
    </location>
</feature>
<protein>
    <recommendedName>
        <fullName evidence="2">Tox-REase-5 domain-containing protein</fullName>
    </recommendedName>
</protein>
<dbReference type="Pfam" id="PF15648">
    <property type="entry name" value="Tox-REase-5"/>
    <property type="match status" value="1"/>
</dbReference>
<dbReference type="KEGG" id="mbd:MEBOL_003534"/>
<evidence type="ECO:0000256" key="1">
    <source>
        <dbReference type="SAM" id="SignalP"/>
    </source>
</evidence>
<dbReference type="Proteomes" id="UP000217289">
    <property type="component" value="Chromosome"/>
</dbReference>
<accession>A0A250IE09</accession>
<name>A0A250IE09_9BACT</name>
<dbReference type="EMBL" id="CP022163">
    <property type="protein sequence ID" value="ATB30079.1"/>
    <property type="molecule type" value="Genomic_DNA"/>
</dbReference>
<organism evidence="3 4">
    <name type="scientific">Melittangium boletus DSM 14713</name>
    <dbReference type="NCBI Taxonomy" id="1294270"/>
    <lineage>
        <taxon>Bacteria</taxon>
        <taxon>Pseudomonadati</taxon>
        <taxon>Myxococcota</taxon>
        <taxon>Myxococcia</taxon>
        <taxon>Myxococcales</taxon>
        <taxon>Cystobacterineae</taxon>
        <taxon>Archangiaceae</taxon>
        <taxon>Melittangium</taxon>
    </lineage>
</organism>
<dbReference type="RefSeq" id="WP_095978568.1">
    <property type="nucleotide sequence ID" value="NZ_CP022163.1"/>
</dbReference>
<dbReference type="InterPro" id="IPR028904">
    <property type="entry name" value="Tox-REase-5_dom"/>
</dbReference>
<reference evidence="3 4" key="1">
    <citation type="submission" date="2017-06" db="EMBL/GenBank/DDBJ databases">
        <authorList>
            <person name="Kim H.J."/>
            <person name="Triplett B.A."/>
        </authorList>
    </citation>
    <scope>NUCLEOTIDE SEQUENCE [LARGE SCALE GENOMIC DNA]</scope>
    <source>
        <strain evidence="3 4">DSM 14713</strain>
    </source>
</reference>
<gene>
    <name evidence="3" type="ORF">MEBOL_003534</name>
</gene>
<keyword evidence="4" id="KW-1185">Reference proteome</keyword>
<evidence type="ECO:0000313" key="3">
    <source>
        <dbReference type="EMBL" id="ATB30079.1"/>
    </source>
</evidence>
<evidence type="ECO:0000313" key="4">
    <source>
        <dbReference type="Proteomes" id="UP000217289"/>
    </source>
</evidence>